<proteinExistence type="predicted"/>
<dbReference type="Gramene" id="KJB19708">
    <property type="protein sequence ID" value="KJB19708"/>
    <property type="gene ID" value="B456_003G116100"/>
</dbReference>
<evidence type="ECO:0000313" key="1">
    <source>
        <dbReference type="EMBL" id="KJB19708.1"/>
    </source>
</evidence>
<evidence type="ECO:0000313" key="2">
    <source>
        <dbReference type="Proteomes" id="UP000032304"/>
    </source>
</evidence>
<organism evidence="1 2">
    <name type="scientific">Gossypium raimondii</name>
    <name type="common">Peruvian cotton</name>
    <name type="synonym">Gossypium klotzschianum subsp. raimondii</name>
    <dbReference type="NCBI Taxonomy" id="29730"/>
    <lineage>
        <taxon>Eukaryota</taxon>
        <taxon>Viridiplantae</taxon>
        <taxon>Streptophyta</taxon>
        <taxon>Embryophyta</taxon>
        <taxon>Tracheophyta</taxon>
        <taxon>Spermatophyta</taxon>
        <taxon>Magnoliopsida</taxon>
        <taxon>eudicotyledons</taxon>
        <taxon>Gunneridae</taxon>
        <taxon>Pentapetalae</taxon>
        <taxon>rosids</taxon>
        <taxon>malvids</taxon>
        <taxon>Malvales</taxon>
        <taxon>Malvaceae</taxon>
        <taxon>Malvoideae</taxon>
        <taxon>Gossypium</taxon>
    </lineage>
</organism>
<keyword evidence="2" id="KW-1185">Reference proteome</keyword>
<protein>
    <submittedName>
        <fullName evidence="1">Uncharacterized protein</fullName>
    </submittedName>
</protein>
<accession>A0A0D2NZV2</accession>
<reference evidence="1 2" key="1">
    <citation type="journal article" date="2012" name="Nature">
        <title>Repeated polyploidization of Gossypium genomes and the evolution of spinnable cotton fibres.</title>
        <authorList>
            <person name="Paterson A.H."/>
            <person name="Wendel J.F."/>
            <person name="Gundlach H."/>
            <person name="Guo H."/>
            <person name="Jenkins J."/>
            <person name="Jin D."/>
            <person name="Llewellyn D."/>
            <person name="Showmaker K.C."/>
            <person name="Shu S."/>
            <person name="Udall J."/>
            <person name="Yoo M.J."/>
            <person name="Byers R."/>
            <person name="Chen W."/>
            <person name="Doron-Faigenboim A."/>
            <person name="Duke M.V."/>
            <person name="Gong L."/>
            <person name="Grimwood J."/>
            <person name="Grover C."/>
            <person name="Grupp K."/>
            <person name="Hu G."/>
            <person name="Lee T.H."/>
            <person name="Li J."/>
            <person name="Lin L."/>
            <person name="Liu T."/>
            <person name="Marler B.S."/>
            <person name="Page J.T."/>
            <person name="Roberts A.W."/>
            <person name="Romanel E."/>
            <person name="Sanders W.S."/>
            <person name="Szadkowski E."/>
            <person name="Tan X."/>
            <person name="Tang H."/>
            <person name="Xu C."/>
            <person name="Wang J."/>
            <person name="Wang Z."/>
            <person name="Zhang D."/>
            <person name="Zhang L."/>
            <person name="Ashrafi H."/>
            <person name="Bedon F."/>
            <person name="Bowers J.E."/>
            <person name="Brubaker C.L."/>
            <person name="Chee P.W."/>
            <person name="Das S."/>
            <person name="Gingle A.R."/>
            <person name="Haigler C.H."/>
            <person name="Harker D."/>
            <person name="Hoffmann L.V."/>
            <person name="Hovav R."/>
            <person name="Jones D.C."/>
            <person name="Lemke C."/>
            <person name="Mansoor S."/>
            <person name="ur Rahman M."/>
            <person name="Rainville L.N."/>
            <person name="Rambani A."/>
            <person name="Reddy U.K."/>
            <person name="Rong J.K."/>
            <person name="Saranga Y."/>
            <person name="Scheffler B.E."/>
            <person name="Scheffler J.A."/>
            <person name="Stelly D.M."/>
            <person name="Triplett B.A."/>
            <person name="Van Deynze A."/>
            <person name="Vaslin M.F."/>
            <person name="Waghmare V.N."/>
            <person name="Walford S.A."/>
            <person name="Wright R.J."/>
            <person name="Zaki E.A."/>
            <person name="Zhang T."/>
            <person name="Dennis E.S."/>
            <person name="Mayer K.F."/>
            <person name="Peterson D.G."/>
            <person name="Rokhsar D.S."/>
            <person name="Wang X."/>
            <person name="Schmutz J."/>
        </authorList>
    </citation>
    <scope>NUCLEOTIDE SEQUENCE [LARGE SCALE GENOMIC DNA]</scope>
</reference>
<dbReference type="Proteomes" id="UP000032304">
    <property type="component" value="Chromosome 3"/>
</dbReference>
<name>A0A0D2NZV2_GOSRA</name>
<gene>
    <name evidence="1" type="ORF">B456_003G116100</name>
</gene>
<sequence>MILLTRVIRRMSVEGTRSSFKDMLLGGGIPKLEAREVDNLKLQEGDVITRVINGIPSICFSERIHLLVEKSMRLSMVIKMGRKVDSNALLRCILSRNQS</sequence>
<dbReference type="AlphaFoldDB" id="A0A0D2NZV2"/>
<dbReference type="EMBL" id="CM001742">
    <property type="protein sequence ID" value="KJB19708.1"/>
    <property type="molecule type" value="Genomic_DNA"/>
</dbReference>